<organism evidence="1 2">
    <name type="scientific">Rattus norvegicus</name>
    <name type="common">Rat</name>
    <dbReference type="NCBI Taxonomy" id="10116"/>
    <lineage>
        <taxon>Eukaryota</taxon>
        <taxon>Metazoa</taxon>
        <taxon>Chordata</taxon>
        <taxon>Craniata</taxon>
        <taxon>Vertebrata</taxon>
        <taxon>Euteleostomi</taxon>
        <taxon>Mammalia</taxon>
        <taxon>Eutheria</taxon>
        <taxon>Euarchontoglires</taxon>
        <taxon>Glires</taxon>
        <taxon>Rodentia</taxon>
        <taxon>Myomorpha</taxon>
        <taxon>Muroidea</taxon>
        <taxon>Muridae</taxon>
        <taxon>Murinae</taxon>
        <taxon>Rattus</taxon>
    </lineage>
</organism>
<accession>A6J0N8</accession>
<sequence length="18" mass="2073">MTPTVILCFMGLNVTRLY</sequence>
<dbReference type="Proteomes" id="UP000234681">
    <property type="component" value="Chromosome 12"/>
</dbReference>
<reference evidence="1 2" key="1">
    <citation type="submission" date="2005-07" db="EMBL/GenBank/DDBJ databases">
        <authorList>
            <person name="Mural R.J."/>
            <person name="Li P.W."/>
            <person name="Adams M.D."/>
            <person name="Amanatides P.G."/>
            <person name="Baden-Tillson H."/>
            <person name="Barnstead M."/>
            <person name="Chin S.H."/>
            <person name="Dew I."/>
            <person name="Evans C.A."/>
            <person name="Ferriera S."/>
            <person name="Flanigan M."/>
            <person name="Fosler C."/>
            <person name="Glodek A."/>
            <person name="Gu Z."/>
            <person name="Holt R.A."/>
            <person name="Jennings D."/>
            <person name="Kraft C.L."/>
            <person name="Lu F."/>
            <person name="Nguyen T."/>
            <person name="Nusskern D.R."/>
            <person name="Pfannkoch C.M."/>
            <person name="Sitter C."/>
            <person name="Sutton G.G."/>
            <person name="Venter J.C."/>
            <person name="Wang Z."/>
            <person name="Woodage T."/>
            <person name="Zheng X.H."/>
            <person name="Zhong F."/>
        </authorList>
    </citation>
    <scope>NUCLEOTIDE SEQUENCE [LARGE SCALE GENOMIC DNA]</scope>
    <source>
        <strain>BN</strain>
        <strain evidence="2">Sprague-Dawley</strain>
    </source>
</reference>
<evidence type="ECO:0000313" key="2">
    <source>
        <dbReference type="Proteomes" id="UP000234681"/>
    </source>
</evidence>
<protein>
    <submittedName>
        <fullName evidence="1">RCG21171</fullName>
    </submittedName>
</protein>
<evidence type="ECO:0000313" key="1">
    <source>
        <dbReference type="EMBL" id="EDM13477.1"/>
    </source>
</evidence>
<dbReference type="EMBL" id="CH473973">
    <property type="protein sequence ID" value="EDM13477.1"/>
    <property type="molecule type" value="Genomic_DNA"/>
</dbReference>
<name>A6J0N8_RAT</name>
<dbReference type="AlphaFoldDB" id="A6J0N8"/>
<gene>
    <name evidence="1" type="ORF">rCG_21171</name>
</gene>
<proteinExistence type="predicted"/>